<proteinExistence type="predicted"/>
<sequence>MGRDKLVFGDVVVQRPGVRSGEVPDEELERNRRLFVASRCYDEIYDRLSVARVVVLRAPRGTGRRSAALRLLTQLNNSEVISLDPETEPDKIVDHLRPGCGHHLAGPVTSLGAPLRQVHLHAVRRKLENAGGYLVVTVDPDTAMAEIDDVIDWLGPEAKEIVRRHLGDRADADDLLELPECETFLSGQPPPAEAAGFAVLLAAYADGRADAGQLADYGVGAASREADKWFGGSELPLREQAFVIALAVFDKSSYAEVAVPADDLFKRLHLVEDPEHPAQLPIFSRTRDARLTQARAREYDERVAGRWGLSPHRLCAFTNPATAAVVLARVWTDHPAAREPLCDWLLELGSSPIQKVRLRVGVTAGLLACADFDPVISELISKWADSDRLLQRQIAVWALCTAVDQRESAVRRVASEWTYTTSDKRQWVAARVYGAIGGRMLELAFKRLARLSVKSSNWFQQNNVAESVAALLGGENTLAALTIVDEAARQRDAWGAVARRGFTYAAARWPLSGTLGLLGFAATSSDAWRQHARLWRLVLGDPEVRDSARRHLRRWITLAADNKDLERHLSRLLVDLADSKTAFERLEYLLRKTVDRDTDRTLPVAERLREHLIASHTERTAS</sequence>
<evidence type="ECO:0008006" key="3">
    <source>
        <dbReference type="Google" id="ProtNLM"/>
    </source>
</evidence>
<gene>
    <name evidence="1" type="ORF">JOF29_002730</name>
</gene>
<dbReference type="Proteomes" id="UP000755585">
    <property type="component" value="Unassembled WGS sequence"/>
</dbReference>
<reference evidence="1 2" key="1">
    <citation type="submission" date="2021-03" db="EMBL/GenBank/DDBJ databases">
        <title>Sequencing the genomes of 1000 actinobacteria strains.</title>
        <authorList>
            <person name="Klenk H.-P."/>
        </authorList>
    </citation>
    <scope>NUCLEOTIDE SEQUENCE [LARGE SCALE GENOMIC DNA]</scope>
    <source>
        <strain evidence="1 2">DSM 18824</strain>
    </source>
</reference>
<name>A0ABS4UJ12_9ACTN</name>
<accession>A0ABS4UJ12</accession>
<evidence type="ECO:0000313" key="1">
    <source>
        <dbReference type="EMBL" id="MBP2351647.1"/>
    </source>
</evidence>
<dbReference type="RefSeq" id="WP_209694526.1">
    <property type="nucleotide sequence ID" value="NZ_BAAAVU010000013.1"/>
</dbReference>
<protein>
    <recommendedName>
        <fullName evidence="3">HEAT repeat protein</fullName>
    </recommendedName>
</protein>
<evidence type="ECO:0000313" key="2">
    <source>
        <dbReference type="Proteomes" id="UP000755585"/>
    </source>
</evidence>
<dbReference type="EMBL" id="JAGINT010000001">
    <property type="protein sequence ID" value="MBP2351647.1"/>
    <property type="molecule type" value="Genomic_DNA"/>
</dbReference>
<comment type="caution">
    <text evidence="1">The sequence shown here is derived from an EMBL/GenBank/DDBJ whole genome shotgun (WGS) entry which is preliminary data.</text>
</comment>
<organism evidence="1 2">
    <name type="scientific">Kribbella aluminosa</name>
    <dbReference type="NCBI Taxonomy" id="416017"/>
    <lineage>
        <taxon>Bacteria</taxon>
        <taxon>Bacillati</taxon>
        <taxon>Actinomycetota</taxon>
        <taxon>Actinomycetes</taxon>
        <taxon>Propionibacteriales</taxon>
        <taxon>Kribbellaceae</taxon>
        <taxon>Kribbella</taxon>
    </lineage>
</organism>
<keyword evidence="2" id="KW-1185">Reference proteome</keyword>